<evidence type="ECO:0000259" key="16">
    <source>
        <dbReference type="PROSITE" id="PS51449"/>
    </source>
</evidence>
<evidence type="ECO:0000256" key="4">
    <source>
        <dbReference type="ARBA" id="ARBA00022485"/>
    </source>
</evidence>
<dbReference type="EMBL" id="CP001229">
    <property type="protein sequence ID" value="ACN98925.1"/>
    <property type="molecule type" value="Genomic_DNA"/>
</dbReference>
<evidence type="ECO:0000256" key="7">
    <source>
        <dbReference type="ARBA" id="ARBA00022691"/>
    </source>
</evidence>
<dbReference type="PROSITE" id="PS51449">
    <property type="entry name" value="MTTASE_N"/>
    <property type="match status" value="1"/>
</dbReference>
<dbReference type="NCBIfam" id="TIGR01579">
    <property type="entry name" value="MiaB-like-C"/>
    <property type="match status" value="1"/>
</dbReference>
<comment type="cofactor">
    <cofactor evidence="1">
        <name>[4Fe-4S] cluster</name>
        <dbReference type="ChEBI" id="CHEBI:49883"/>
    </cofactor>
</comment>
<dbReference type="SMART" id="SM00729">
    <property type="entry name" value="Elp3"/>
    <property type="match status" value="1"/>
</dbReference>
<evidence type="ECO:0000256" key="14">
    <source>
        <dbReference type="ARBA" id="ARBA00061574"/>
    </source>
</evidence>
<evidence type="ECO:0000256" key="15">
    <source>
        <dbReference type="ARBA" id="ARBA00069898"/>
    </source>
</evidence>
<protein>
    <recommendedName>
        <fullName evidence="15">Threonylcarbamoyladenosine tRNA methylthiotransferase MtaB</fullName>
        <ecNumber evidence="3">2.8.4.5</ecNumber>
    </recommendedName>
    <alternativeName>
        <fullName evidence="12">tRNA-t(6)A37 methylthiotransferase</fullName>
    </alternativeName>
</protein>
<sequence>MRLESRKLKVAFATLGCRMNQFETSALEDQFSLKGYDITDFESVADIYIVNTCTVTNDADRTSRKTLRQAKRRNPNAIVVATGCYAQVSPQELAKIPEIDLVIGNSHKTAVLEIVENYINEKFENKVFIDNIFRENDFKTFFISTFYEGSRPILKVQEGCNSFCSFCIIPFARGKVRSAKIQDIVNQVKFLVDKGYKEIVLTGTQLSQFGYDHKEGYLLDLLKQLVNVEGLYRIRLSSMGINELDDYLIDFLTTQEKIAPHFHLSIQSADDRVLKDMKRNYSVKQYVEKVEKILKNRPDTAIGTDIITGFPTEDETAFKNTVKNVEEIPFAYIHVFTYSMRDNTSAVKFGDRVSPQVKKERTKILREIGERKSIDFRKKFLGKDMEFLIITEKEDYKIGLTGNYIHAKIKTDQPLNSIVKSKLTKVGYEREDNLATIGDSYADTN</sequence>
<dbReference type="eggNOG" id="COG0621">
    <property type="taxonomic scope" value="Bacteria"/>
</dbReference>
<dbReference type="PROSITE" id="PS51918">
    <property type="entry name" value="RADICAL_SAM"/>
    <property type="match status" value="1"/>
</dbReference>
<evidence type="ECO:0000256" key="9">
    <source>
        <dbReference type="ARBA" id="ARBA00022723"/>
    </source>
</evidence>
<dbReference type="GO" id="GO:0035598">
    <property type="term" value="F:tRNA (N(6)-L-threonylcarbamoyladenosine(37)-C(2))-methylthiotransferase activity"/>
    <property type="evidence" value="ECO:0007669"/>
    <property type="project" value="UniProtKB-EC"/>
</dbReference>
<dbReference type="InterPro" id="IPR038135">
    <property type="entry name" value="Methylthiotransferase_N_sf"/>
</dbReference>
<dbReference type="InterPro" id="IPR020612">
    <property type="entry name" value="Methylthiotransferase_CS"/>
</dbReference>
<dbReference type="CDD" id="cd01335">
    <property type="entry name" value="Radical_SAM"/>
    <property type="match status" value="1"/>
</dbReference>
<dbReference type="AlphaFoldDB" id="C1DVQ2"/>
<evidence type="ECO:0000256" key="3">
    <source>
        <dbReference type="ARBA" id="ARBA00013273"/>
    </source>
</evidence>
<dbReference type="SFLD" id="SFLDG01082">
    <property type="entry name" value="B12-binding_domain_containing"/>
    <property type="match status" value="1"/>
</dbReference>
<keyword evidence="11" id="KW-0411">Iron-sulfur</keyword>
<dbReference type="InterPro" id="IPR005839">
    <property type="entry name" value="Methylthiotransferase"/>
</dbReference>
<dbReference type="InterPro" id="IPR058240">
    <property type="entry name" value="rSAM_sf"/>
</dbReference>
<dbReference type="Pfam" id="PF00919">
    <property type="entry name" value="UPF0004"/>
    <property type="match status" value="1"/>
</dbReference>
<feature type="domain" description="Radical SAM core" evidence="17">
    <location>
        <begin position="146"/>
        <end position="375"/>
    </location>
</feature>
<dbReference type="InterPro" id="IPR023404">
    <property type="entry name" value="rSAM_horseshoe"/>
</dbReference>
<dbReference type="InterPro" id="IPR006638">
    <property type="entry name" value="Elp3/MiaA/NifB-like_rSAM"/>
</dbReference>
<organism evidence="18 19">
    <name type="scientific">Sulfurihydrogenibium azorense (strain DSM 15241 / OCM 825 / Az-Fu1)</name>
    <dbReference type="NCBI Taxonomy" id="204536"/>
    <lineage>
        <taxon>Bacteria</taxon>
        <taxon>Pseudomonadati</taxon>
        <taxon>Aquificota</taxon>
        <taxon>Aquificia</taxon>
        <taxon>Aquificales</taxon>
        <taxon>Hydrogenothermaceae</taxon>
        <taxon>Sulfurihydrogenibium</taxon>
    </lineage>
</organism>
<reference evidence="18 19" key="1">
    <citation type="journal article" date="2009" name="J. Bacteriol.">
        <title>Complete and draft genome sequences of six members of the Aquificales.</title>
        <authorList>
            <person name="Reysenbach A.L."/>
            <person name="Hamamura N."/>
            <person name="Podar M."/>
            <person name="Griffiths E."/>
            <person name="Ferreira S."/>
            <person name="Hochstein R."/>
            <person name="Heidelberg J."/>
            <person name="Johnson J."/>
            <person name="Mead D."/>
            <person name="Pohorille A."/>
            <person name="Sarmiento M."/>
            <person name="Schweighofer K."/>
            <person name="Seshadri R."/>
            <person name="Voytek M.A."/>
        </authorList>
    </citation>
    <scope>NUCLEOTIDE SEQUENCE [LARGE SCALE GENOMIC DNA]</scope>
    <source>
        <strain evidence="19">Az-Fu1 / DSM 15241 / OCM 825</strain>
    </source>
</reference>
<dbReference type="NCBIfam" id="TIGR00089">
    <property type="entry name" value="MiaB/RimO family radical SAM methylthiotransferase"/>
    <property type="match status" value="1"/>
</dbReference>
<keyword evidence="6" id="KW-0808">Transferase</keyword>
<evidence type="ECO:0000256" key="13">
    <source>
        <dbReference type="ARBA" id="ARBA00051661"/>
    </source>
</evidence>
<evidence type="ECO:0000313" key="19">
    <source>
        <dbReference type="Proteomes" id="UP000001369"/>
    </source>
</evidence>
<keyword evidence="10" id="KW-0408">Iron</keyword>
<keyword evidence="9" id="KW-0479">Metal-binding</keyword>
<evidence type="ECO:0000256" key="10">
    <source>
        <dbReference type="ARBA" id="ARBA00023004"/>
    </source>
</evidence>
<dbReference type="InterPro" id="IPR013848">
    <property type="entry name" value="Methylthiotransferase_N"/>
</dbReference>
<dbReference type="SFLD" id="SFLDS00029">
    <property type="entry name" value="Radical_SAM"/>
    <property type="match status" value="1"/>
</dbReference>
<dbReference type="SFLD" id="SFLDG01061">
    <property type="entry name" value="methylthiotransferase"/>
    <property type="match status" value="1"/>
</dbReference>
<dbReference type="GO" id="GO:0051539">
    <property type="term" value="F:4 iron, 4 sulfur cluster binding"/>
    <property type="evidence" value="ECO:0007669"/>
    <property type="project" value="UniProtKB-KW"/>
</dbReference>
<dbReference type="Gene3D" id="3.40.50.12160">
    <property type="entry name" value="Methylthiotransferase, N-terminal domain"/>
    <property type="match status" value="1"/>
</dbReference>
<evidence type="ECO:0000256" key="6">
    <source>
        <dbReference type="ARBA" id="ARBA00022679"/>
    </source>
</evidence>
<accession>C1DVQ2</accession>
<dbReference type="PANTHER" id="PTHR11918:SF45">
    <property type="entry name" value="THREONYLCARBAMOYLADENOSINE TRNA METHYLTHIOTRANSFERASE"/>
    <property type="match status" value="1"/>
</dbReference>
<dbReference type="InterPro" id="IPR006467">
    <property type="entry name" value="MiaB-like_bact"/>
</dbReference>
<keyword evidence="5" id="KW-0963">Cytoplasm</keyword>
<evidence type="ECO:0000256" key="12">
    <source>
        <dbReference type="ARBA" id="ARBA00031213"/>
    </source>
</evidence>
<gene>
    <name evidence="18" type="ordered locus">SULAZ_1219</name>
</gene>
<evidence type="ECO:0000256" key="5">
    <source>
        <dbReference type="ARBA" id="ARBA00022490"/>
    </source>
</evidence>
<keyword evidence="8" id="KW-0819">tRNA processing</keyword>
<keyword evidence="7" id="KW-0949">S-adenosyl-L-methionine</keyword>
<dbReference type="Pfam" id="PF04055">
    <property type="entry name" value="Radical_SAM"/>
    <property type="match status" value="1"/>
</dbReference>
<evidence type="ECO:0000313" key="18">
    <source>
        <dbReference type="EMBL" id="ACN98925.1"/>
    </source>
</evidence>
<evidence type="ECO:0000259" key="17">
    <source>
        <dbReference type="PROSITE" id="PS51918"/>
    </source>
</evidence>
<dbReference type="STRING" id="204536.SULAZ_1219"/>
<dbReference type="KEGG" id="saf:SULAZ_1219"/>
<dbReference type="EC" id="2.8.4.5" evidence="3"/>
<comment type="catalytic activity">
    <reaction evidence="13">
        <text>N(6)-L-threonylcarbamoyladenosine(37) in tRNA + (sulfur carrier)-SH + AH2 + 2 S-adenosyl-L-methionine = 2-methylsulfanyl-N(6)-L-threonylcarbamoyladenosine(37) in tRNA + (sulfur carrier)-H + 5'-deoxyadenosine + L-methionine + A + S-adenosyl-L-homocysteine + 2 H(+)</text>
        <dbReference type="Rhea" id="RHEA:37075"/>
        <dbReference type="Rhea" id="RHEA-COMP:10163"/>
        <dbReference type="Rhea" id="RHEA-COMP:11092"/>
        <dbReference type="Rhea" id="RHEA-COMP:14737"/>
        <dbReference type="Rhea" id="RHEA-COMP:14739"/>
        <dbReference type="ChEBI" id="CHEBI:13193"/>
        <dbReference type="ChEBI" id="CHEBI:15378"/>
        <dbReference type="ChEBI" id="CHEBI:17319"/>
        <dbReference type="ChEBI" id="CHEBI:17499"/>
        <dbReference type="ChEBI" id="CHEBI:29917"/>
        <dbReference type="ChEBI" id="CHEBI:57844"/>
        <dbReference type="ChEBI" id="CHEBI:57856"/>
        <dbReference type="ChEBI" id="CHEBI:59789"/>
        <dbReference type="ChEBI" id="CHEBI:64428"/>
        <dbReference type="ChEBI" id="CHEBI:74418"/>
        <dbReference type="ChEBI" id="CHEBI:74420"/>
        <dbReference type="EC" id="2.8.4.5"/>
    </reaction>
</comment>
<dbReference type="FunFam" id="3.40.50.12160:FF:000004">
    <property type="entry name" value="Threonylcarbamoyladenosine tRNA methylthiotransferase MtaB"/>
    <property type="match status" value="1"/>
</dbReference>
<dbReference type="OrthoDB" id="9805215at2"/>
<evidence type="ECO:0000256" key="2">
    <source>
        <dbReference type="ARBA" id="ARBA00002399"/>
    </source>
</evidence>
<keyword evidence="4" id="KW-0004">4Fe-4S</keyword>
<evidence type="ECO:0000256" key="1">
    <source>
        <dbReference type="ARBA" id="ARBA00001966"/>
    </source>
</evidence>
<dbReference type="FunFam" id="3.80.30.20:FF:000001">
    <property type="entry name" value="tRNA-2-methylthio-N(6)-dimethylallyladenosine synthase 2"/>
    <property type="match status" value="1"/>
</dbReference>
<comment type="function">
    <text evidence="2">Catalyzes the methylthiolation of N6-threonylcarbamoyladenosine (t(6)A), leading to the formation of 2-methylthio-N6-threonylcarbamoyladenosine (ms(2)t(6)A) at position 37 in tRNAs that read codons beginning with adenine.</text>
</comment>
<dbReference type="Proteomes" id="UP000001369">
    <property type="component" value="Chromosome"/>
</dbReference>
<dbReference type="PANTHER" id="PTHR11918">
    <property type="entry name" value="RADICAL SAM PROTEINS"/>
    <property type="match status" value="1"/>
</dbReference>
<dbReference type="PROSITE" id="PS01278">
    <property type="entry name" value="MTTASE_RADICAL"/>
    <property type="match status" value="1"/>
</dbReference>
<keyword evidence="19" id="KW-1185">Reference proteome</keyword>
<dbReference type="SUPFAM" id="SSF102114">
    <property type="entry name" value="Radical SAM enzymes"/>
    <property type="match status" value="1"/>
</dbReference>
<feature type="domain" description="MTTase N-terminal" evidence="16">
    <location>
        <begin position="8"/>
        <end position="120"/>
    </location>
</feature>
<comment type="similarity">
    <text evidence="14">Belongs to the methylthiotransferase family. MtaB subfamily.</text>
</comment>
<dbReference type="GO" id="GO:0046872">
    <property type="term" value="F:metal ion binding"/>
    <property type="evidence" value="ECO:0007669"/>
    <property type="project" value="UniProtKB-KW"/>
</dbReference>
<evidence type="ECO:0000256" key="8">
    <source>
        <dbReference type="ARBA" id="ARBA00022694"/>
    </source>
</evidence>
<proteinExistence type="inferred from homology"/>
<dbReference type="InterPro" id="IPR007197">
    <property type="entry name" value="rSAM"/>
</dbReference>
<dbReference type="Gene3D" id="3.80.30.20">
    <property type="entry name" value="tm_1862 like domain"/>
    <property type="match status" value="1"/>
</dbReference>
<dbReference type="HOGENOM" id="CLU_018697_1_0_0"/>
<evidence type="ECO:0000256" key="11">
    <source>
        <dbReference type="ARBA" id="ARBA00023014"/>
    </source>
</evidence>
<dbReference type="RefSeq" id="WP_012674245.1">
    <property type="nucleotide sequence ID" value="NC_012438.1"/>
</dbReference>
<name>C1DVQ2_SULAA</name>